<dbReference type="RefSeq" id="WP_343785991.1">
    <property type="nucleotide sequence ID" value="NZ_BAAAFH010000007.1"/>
</dbReference>
<organism evidence="10 11">
    <name type="scientific">Wandonia haliotis</name>
    <dbReference type="NCBI Taxonomy" id="574963"/>
    <lineage>
        <taxon>Bacteria</taxon>
        <taxon>Pseudomonadati</taxon>
        <taxon>Bacteroidota</taxon>
        <taxon>Flavobacteriia</taxon>
        <taxon>Flavobacteriales</taxon>
        <taxon>Crocinitomicaceae</taxon>
        <taxon>Wandonia</taxon>
    </lineage>
</organism>
<evidence type="ECO:0000313" key="10">
    <source>
        <dbReference type="EMBL" id="GAA0874994.1"/>
    </source>
</evidence>
<keyword evidence="4 7" id="KW-0460">Magnesium</keyword>
<dbReference type="InterPro" id="IPR018948">
    <property type="entry name" value="GTP-bd_TrmE_N"/>
</dbReference>
<evidence type="ECO:0000256" key="5">
    <source>
        <dbReference type="ARBA" id="ARBA00022958"/>
    </source>
</evidence>
<feature type="binding site" evidence="7">
    <location>
        <position position="250"/>
    </location>
    <ligand>
        <name>K(+)</name>
        <dbReference type="ChEBI" id="CHEBI:29103"/>
    </ligand>
</feature>
<dbReference type="EMBL" id="BAAAFH010000007">
    <property type="protein sequence ID" value="GAA0874994.1"/>
    <property type="molecule type" value="Genomic_DNA"/>
</dbReference>
<evidence type="ECO:0000256" key="1">
    <source>
        <dbReference type="ARBA" id="ARBA00011043"/>
    </source>
</evidence>
<feature type="binding site" evidence="7">
    <location>
        <position position="255"/>
    </location>
    <ligand>
        <name>K(+)</name>
        <dbReference type="ChEBI" id="CHEBI:29103"/>
    </ligand>
</feature>
<dbReference type="Gene3D" id="3.40.50.300">
    <property type="entry name" value="P-loop containing nucleotide triphosphate hydrolases"/>
    <property type="match status" value="1"/>
</dbReference>
<dbReference type="SUPFAM" id="SSF52540">
    <property type="entry name" value="P-loop containing nucleoside triphosphate hydrolases"/>
    <property type="match status" value="1"/>
</dbReference>
<evidence type="ECO:0000256" key="3">
    <source>
        <dbReference type="ARBA" id="ARBA00022741"/>
    </source>
</evidence>
<dbReference type="NCBIfam" id="TIGR00231">
    <property type="entry name" value="small_GTP"/>
    <property type="match status" value="1"/>
</dbReference>
<keyword evidence="7" id="KW-0378">Hydrolase</keyword>
<dbReference type="CDD" id="cd14858">
    <property type="entry name" value="TrmE_N"/>
    <property type="match status" value="1"/>
</dbReference>
<dbReference type="SUPFAM" id="SSF116878">
    <property type="entry name" value="TrmE connector domain"/>
    <property type="match status" value="1"/>
</dbReference>
<feature type="binding site" evidence="7">
    <location>
        <position position="231"/>
    </location>
    <ligand>
        <name>K(+)</name>
        <dbReference type="ChEBI" id="CHEBI:29103"/>
    </ligand>
</feature>
<evidence type="ECO:0000313" key="11">
    <source>
        <dbReference type="Proteomes" id="UP001501126"/>
    </source>
</evidence>
<feature type="binding site" evidence="7">
    <location>
        <position position="459"/>
    </location>
    <ligand>
        <name>(6S)-5-formyl-5,6,7,8-tetrahydrofolate</name>
        <dbReference type="ChEBI" id="CHEBI:57457"/>
    </ligand>
</feature>
<feature type="binding site" evidence="7">
    <location>
        <position position="256"/>
    </location>
    <ligand>
        <name>Mg(2+)</name>
        <dbReference type="ChEBI" id="CHEBI:18420"/>
    </ligand>
</feature>
<dbReference type="HAMAP" id="MF_00379">
    <property type="entry name" value="GTPase_MnmE"/>
    <property type="match status" value="1"/>
</dbReference>
<keyword evidence="5 7" id="KW-0630">Potassium</keyword>
<evidence type="ECO:0000256" key="6">
    <source>
        <dbReference type="ARBA" id="ARBA00023134"/>
    </source>
</evidence>
<sequence length="459" mass="50265">MNFGENADTICALSTANGMGAIAVIRVSGPKALEITSGVFSKDLTGKTSHTAHFGYIKSADGQLIDEVLVTVLQKGKSFTGEATAEIACHGSVYIQQQILQLLLENGCRMADPGEFTMRAYMNGKMDLVQAEAIADLIASRSSMAHSLAMKQMRGGFSRELQQLREQLIQFASLIELELDFSEEDVEFADRTQLNNLVREIISVVARLKESFSTGNAIKNGIPVAIVGAPNVGKSTLLNVLLNEERAIVSDIAGTTRDVIEDEIVLDGISYRFIDTAGLRETEDVVESMGIERSYKKAKEALIVLYLLDERNTNAEATLNELTDFRSNYLNEGQQLIVIVNKRDLLSEAFDFLAEYSPVFISAKERSNLEELLGRLRESVTISGVGEEDVIVTNSRHFDALQKAHSDLLKVLEGLENGITGDFVAMDIRQAIHHLGSITGEISTDDLLGSIFSKFCIGK</sequence>
<feature type="binding site" evidence="7">
    <location>
        <position position="252"/>
    </location>
    <ligand>
        <name>K(+)</name>
        <dbReference type="ChEBI" id="CHEBI:29103"/>
    </ligand>
</feature>
<dbReference type="Gene3D" id="3.30.1360.120">
    <property type="entry name" value="Probable tRNA modification gtpase trme, domain 1"/>
    <property type="match status" value="1"/>
</dbReference>
<feature type="binding site" evidence="7">
    <location>
        <position position="86"/>
    </location>
    <ligand>
        <name>(6S)-5-formyl-5,6,7,8-tetrahydrofolate</name>
        <dbReference type="ChEBI" id="CHEBI:57457"/>
    </ligand>
</feature>
<dbReference type="Pfam" id="PF12631">
    <property type="entry name" value="MnmE_helical"/>
    <property type="match status" value="1"/>
</dbReference>
<dbReference type="PANTHER" id="PTHR42714">
    <property type="entry name" value="TRNA MODIFICATION GTPASE GTPBP3"/>
    <property type="match status" value="1"/>
</dbReference>
<dbReference type="InterPro" id="IPR027368">
    <property type="entry name" value="MnmE_dom2"/>
</dbReference>
<feature type="binding site" evidence="7">
    <location>
        <begin position="275"/>
        <end position="278"/>
    </location>
    <ligand>
        <name>GTP</name>
        <dbReference type="ChEBI" id="CHEBI:37565"/>
    </ligand>
</feature>
<keyword evidence="3 7" id="KW-0547">Nucleotide-binding</keyword>
<comment type="subcellular location">
    <subcellularLocation>
        <location evidence="7">Cytoplasm</location>
    </subcellularLocation>
</comment>
<comment type="caution">
    <text evidence="10">The sequence shown here is derived from an EMBL/GenBank/DDBJ whole genome shotgun (WGS) entry which is preliminary data.</text>
</comment>
<dbReference type="Proteomes" id="UP001501126">
    <property type="component" value="Unassembled WGS sequence"/>
</dbReference>
<dbReference type="InterPro" id="IPR027266">
    <property type="entry name" value="TrmE/GcvT-like"/>
</dbReference>
<feature type="binding site" evidence="7">
    <location>
        <position position="125"/>
    </location>
    <ligand>
        <name>(6S)-5-formyl-5,6,7,8-tetrahydrofolate</name>
        <dbReference type="ChEBI" id="CHEBI:57457"/>
    </ligand>
</feature>
<comment type="subunit">
    <text evidence="7">Homodimer. Heterotetramer of two MnmE and two MnmG subunits.</text>
</comment>
<dbReference type="InterPro" id="IPR004520">
    <property type="entry name" value="GTPase_MnmE"/>
</dbReference>
<accession>A0ABP3Y2Q3</accession>
<feature type="binding site" evidence="7">
    <location>
        <position position="26"/>
    </location>
    <ligand>
        <name>(6S)-5-formyl-5,6,7,8-tetrahydrofolate</name>
        <dbReference type="ChEBI" id="CHEBI:57457"/>
    </ligand>
</feature>
<dbReference type="InterPro" id="IPR031168">
    <property type="entry name" value="G_TrmE"/>
</dbReference>
<keyword evidence="7" id="KW-0479">Metal-binding</keyword>
<name>A0ABP3Y2Q3_9FLAO</name>
<keyword evidence="2 7" id="KW-0819">tRNA processing</keyword>
<dbReference type="NCBIfam" id="NF003661">
    <property type="entry name" value="PRK05291.1-3"/>
    <property type="match status" value="1"/>
</dbReference>
<dbReference type="InterPro" id="IPR005225">
    <property type="entry name" value="Small_GTP-bd"/>
</dbReference>
<dbReference type="InterPro" id="IPR027417">
    <property type="entry name" value="P-loop_NTPase"/>
</dbReference>
<evidence type="ECO:0000256" key="2">
    <source>
        <dbReference type="ARBA" id="ARBA00022694"/>
    </source>
</evidence>
<dbReference type="PROSITE" id="PS51709">
    <property type="entry name" value="G_TRME"/>
    <property type="match status" value="1"/>
</dbReference>
<feature type="domain" description="TrmE-type G" evidence="9">
    <location>
        <begin position="221"/>
        <end position="381"/>
    </location>
</feature>
<evidence type="ECO:0000259" key="9">
    <source>
        <dbReference type="PROSITE" id="PS51709"/>
    </source>
</evidence>
<dbReference type="Pfam" id="PF01926">
    <property type="entry name" value="MMR_HSR1"/>
    <property type="match status" value="1"/>
</dbReference>
<dbReference type="CDD" id="cd04164">
    <property type="entry name" value="trmE"/>
    <property type="match status" value="1"/>
</dbReference>
<reference evidence="11" key="1">
    <citation type="journal article" date="2019" name="Int. J. Syst. Evol. Microbiol.">
        <title>The Global Catalogue of Microorganisms (GCM) 10K type strain sequencing project: providing services to taxonomists for standard genome sequencing and annotation.</title>
        <authorList>
            <consortium name="The Broad Institute Genomics Platform"/>
            <consortium name="The Broad Institute Genome Sequencing Center for Infectious Disease"/>
            <person name="Wu L."/>
            <person name="Ma J."/>
        </authorList>
    </citation>
    <scope>NUCLEOTIDE SEQUENCE [LARGE SCALE GENOMIC DNA]</scope>
    <source>
        <strain evidence="11">JCM 16083</strain>
    </source>
</reference>
<dbReference type="EC" id="3.6.-.-" evidence="7"/>
<gene>
    <name evidence="7 10" type="primary">mnmE</name>
    <name evidence="7" type="synonym">trmE</name>
    <name evidence="10" type="ORF">GCM10009118_14020</name>
</gene>
<proteinExistence type="inferred from homology"/>
<evidence type="ECO:0000256" key="4">
    <source>
        <dbReference type="ARBA" id="ARBA00022842"/>
    </source>
</evidence>
<keyword evidence="7" id="KW-0963">Cytoplasm</keyword>
<comment type="function">
    <text evidence="7">Exhibits a very high intrinsic GTPase hydrolysis rate. Involved in the addition of a carboxymethylaminomethyl (cmnm) group at the wobble position (U34) of certain tRNAs, forming tRNA-cmnm(5)s(2)U34.</text>
</comment>
<evidence type="ECO:0000256" key="7">
    <source>
        <dbReference type="HAMAP-Rule" id="MF_00379"/>
    </source>
</evidence>
<keyword evidence="6 7" id="KW-0342">GTP-binding</keyword>
<comment type="caution">
    <text evidence="7">Lacks conserved residue(s) required for the propagation of feature annotation.</text>
</comment>
<comment type="cofactor">
    <cofactor evidence="7">
        <name>K(+)</name>
        <dbReference type="ChEBI" id="CHEBI:29103"/>
    </cofactor>
    <text evidence="7">Binds 1 potassium ion per subunit.</text>
</comment>
<feature type="binding site" evidence="7">
    <location>
        <begin position="250"/>
        <end position="256"/>
    </location>
    <ligand>
        <name>GTP</name>
        <dbReference type="ChEBI" id="CHEBI:37565"/>
    </ligand>
</feature>
<dbReference type="Gene3D" id="1.20.120.430">
    <property type="entry name" value="tRNA modification GTPase MnmE domain 2"/>
    <property type="match status" value="1"/>
</dbReference>
<comment type="similarity">
    <text evidence="1 7 8">Belongs to the TRAFAC class TrmE-Era-EngA-EngB-Septin-like GTPase superfamily. TrmE GTPase family.</text>
</comment>
<dbReference type="InterPro" id="IPR025867">
    <property type="entry name" value="MnmE_helical"/>
</dbReference>
<dbReference type="PANTHER" id="PTHR42714:SF2">
    <property type="entry name" value="TRNA MODIFICATION GTPASE GTPBP3, MITOCHONDRIAL"/>
    <property type="match status" value="1"/>
</dbReference>
<dbReference type="Pfam" id="PF10396">
    <property type="entry name" value="TrmE_N"/>
    <property type="match status" value="1"/>
</dbReference>
<evidence type="ECO:0000256" key="8">
    <source>
        <dbReference type="RuleBase" id="RU003313"/>
    </source>
</evidence>
<dbReference type="NCBIfam" id="TIGR00450">
    <property type="entry name" value="mnmE_trmE_thdF"/>
    <property type="match status" value="1"/>
</dbReference>
<feature type="binding site" evidence="7">
    <location>
        <begin position="231"/>
        <end position="236"/>
    </location>
    <ligand>
        <name>GTP</name>
        <dbReference type="ChEBI" id="CHEBI:37565"/>
    </ligand>
</feature>
<dbReference type="InterPro" id="IPR006073">
    <property type="entry name" value="GTP-bd"/>
</dbReference>
<protein>
    <recommendedName>
        <fullName evidence="7">tRNA modification GTPase MnmE</fullName>
        <ecNumber evidence="7">3.6.-.-</ecNumber>
    </recommendedName>
</protein>
<keyword evidence="11" id="KW-1185">Reference proteome</keyword>
<feature type="binding site" evidence="7">
    <location>
        <position position="235"/>
    </location>
    <ligand>
        <name>Mg(2+)</name>
        <dbReference type="ChEBI" id="CHEBI:18420"/>
    </ligand>
</feature>